<reference evidence="3 4" key="1">
    <citation type="submission" date="2019-04" db="EMBL/GenBank/DDBJ databases">
        <authorList>
            <person name="Li Y."/>
            <person name="Wang J."/>
        </authorList>
    </citation>
    <scope>NUCLEOTIDE SEQUENCE [LARGE SCALE GENOMIC DNA]</scope>
    <source>
        <strain evidence="3 4">DSM 14668</strain>
    </source>
</reference>
<dbReference type="InterPro" id="IPR018683">
    <property type="entry name" value="DUF2169"/>
</dbReference>
<gene>
    <name evidence="3" type="ORF">E8A74_12090</name>
</gene>
<dbReference type="EMBL" id="SSMQ01000010">
    <property type="protein sequence ID" value="TKD09458.1"/>
    <property type="molecule type" value="Genomic_DNA"/>
</dbReference>
<dbReference type="OrthoDB" id="233093at2"/>
<organism evidence="3 4">
    <name type="scientific">Polyangium fumosum</name>
    <dbReference type="NCBI Taxonomy" id="889272"/>
    <lineage>
        <taxon>Bacteria</taxon>
        <taxon>Pseudomonadati</taxon>
        <taxon>Myxococcota</taxon>
        <taxon>Polyangia</taxon>
        <taxon>Polyangiales</taxon>
        <taxon>Polyangiaceae</taxon>
        <taxon>Polyangium</taxon>
    </lineage>
</organism>
<dbReference type="AlphaFoldDB" id="A0A4U1JG00"/>
<evidence type="ECO:0000256" key="1">
    <source>
        <dbReference type="SAM" id="MobiDB-lite"/>
    </source>
</evidence>
<accession>A0A4U1JG00</accession>
<feature type="region of interest" description="Disordered" evidence="1">
    <location>
        <begin position="169"/>
        <end position="196"/>
    </location>
</feature>
<sequence>MNFEALVENISWASVDGETMMMDRHGRDVAVVVAKVAYKVSREGAARLALAPVRRVDEGDGGGGVRFPADLVADEKPGTDVGLVGLAYPPPRTAGIKGRVYAWLQVGTLRKVVVVHGPRVYVKNWRGAVAPSDPAPFVEPVPLRYDKCHGGHDHISGAFEPANPIGMGFSSQPTRLLGEPAPPLEPASLEEGGAPSHPSYGAFAPIPAHWEPRRSRIGTHDAAWAKGRAPVRPRDFDPMHHAWSVPGLHSGTPLLGDEPVEVGGVLPEGVWRFRLPRYAVQFGSQIEGKKVAYETHLDGFLIDTETRAVELTWRASIVLPRKWEWLERIYVLGVGTLPEEVIRDPSRSVGAGRAADPAHARRV</sequence>
<evidence type="ECO:0000259" key="2">
    <source>
        <dbReference type="Pfam" id="PF09937"/>
    </source>
</evidence>
<dbReference type="Pfam" id="PF09937">
    <property type="entry name" value="DUF2169"/>
    <property type="match status" value="1"/>
</dbReference>
<dbReference type="RefSeq" id="WP_136929131.1">
    <property type="nucleotide sequence ID" value="NZ_SSMQ01000010.1"/>
</dbReference>
<evidence type="ECO:0000313" key="3">
    <source>
        <dbReference type="EMBL" id="TKD09458.1"/>
    </source>
</evidence>
<feature type="domain" description="DUF2169" evidence="2">
    <location>
        <begin position="25"/>
        <end position="314"/>
    </location>
</feature>
<dbReference type="Proteomes" id="UP000309215">
    <property type="component" value="Unassembled WGS sequence"/>
</dbReference>
<name>A0A4U1JG00_9BACT</name>
<evidence type="ECO:0000313" key="4">
    <source>
        <dbReference type="Proteomes" id="UP000309215"/>
    </source>
</evidence>
<protein>
    <submittedName>
        <fullName evidence="3">DUF2169 domain-containing protein</fullName>
    </submittedName>
</protein>
<keyword evidence="4" id="KW-1185">Reference proteome</keyword>
<comment type="caution">
    <text evidence="3">The sequence shown here is derived from an EMBL/GenBank/DDBJ whole genome shotgun (WGS) entry which is preliminary data.</text>
</comment>
<proteinExistence type="predicted"/>